<dbReference type="PANTHER" id="PTHR10048:SF15">
    <property type="entry name" value="PHOSPHATIDYLINOSITOL 4-KINASE ALPHA"/>
    <property type="match status" value="1"/>
</dbReference>
<dbReference type="SUPFAM" id="SSF48371">
    <property type="entry name" value="ARM repeat"/>
    <property type="match status" value="1"/>
</dbReference>
<dbReference type="InterPro" id="IPR042236">
    <property type="entry name" value="PI3K_accessory_sf"/>
</dbReference>
<dbReference type="SMART" id="SM00145">
    <property type="entry name" value="PI3Ka"/>
    <property type="match status" value="1"/>
</dbReference>
<dbReference type="InterPro" id="IPR036940">
    <property type="entry name" value="PI3/4_kinase_cat_sf"/>
</dbReference>
<evidence type="ECO:0000259" key="8">
    <source>
        <dbReference type="PROSITE" id="PS51545"/>
    </source>
</evidence>
<evidence type="ECO:0000256" key="3">
    <source>
        <dbReference type="ARBA" id="ARBA00022679"/>
    </source>
</evidence>
<dbReference type="PROSITE" id="PS51545">
    <property type="entry name" value="PIK_HELICAL"/>
    <property type="match status" value="1"/>
</dbReference>
<dbReference type="PROSITE" id="PS00916">
    <property type="entry name" value="PI3_4_KINASE_2"/>
    <property type="match status" value="1"/>
</dbReference>
<evidence type="ECO:0000256" key="6">
    <source>
        <dbReference type="SAM" id="Phobius"/>
    </source>
</evidence>
<dbReference type="InterPro" id="IPR018936">
    <property type="entry name" value="PI3/4_kinase_CS"/>
</dbReference>
<keyword evidence="6" id="KW-0472">Membrane</keyword>
<keyword evidence="4" id="KW-0418">Kinase</keyword>
<dbReference type="InterPro" id="IPR045495">
    <property type="entry name" value="PI4K_N"/>
</dbReference>
<feature type="region of interest" description="Disordered" evidence="5">
    <location>
        <begin position="890"/>
        <end position="910"/>
    </location>
</feature>
<evidence type="ECO:0000256" key="5">
    <source>
        <dbReference type="SAM" id="MobiDB-lite"/>
    </source>
</evidence>
<dbReference type="InterPro" id="IPR016024">
    <property type="entry name" value="ARM-type_fold"/>
</dbReference>
<keyword evidence="3" id="KW-0808">Transferase</keyword>
<dbReference type="Gene3D" id="1.10.1070.11">
    <property type="entry name" value="Phosphatidylinositol 3-/4-kinase, catalytic domain"/>
    <property type="match status" value="1"/>
</dbReference>
<dbReference type="InterPro" id="IPR015433">
    <property type="entry name" value="PI3/4_kinase"/>
</dbReference>
<reference evidence="9 10" key="2">
    <citation type="submission" date="2018-11" db="EMBL/GenBank/DDBJ databases">
        <authorList>
            <consortium name="Pathogen Informatics"/>
        </authorList>
    </citation>
    <scope>NUCLEOTIDE SEQUENCE [LARGE SCALE GENOMIC DNA]</scope>
</reference>
<evidence type="ECO:0000313" key="9">
    <source>
        <dbReference type="EMBL" id="VDO94030.1"/>
    </source>
</evidence>
<dbReference type="OrthoDB" id="10264149at2759"/>
<feature type="transmembrane region" description="Helical" evidence="6">
    <location>
        <begin position="75"/>
        <end position="99"/>
    </location>
</feature>
<dbReference type="GO" id="GO:0048015">
    <property type="term" value="P:phosphatidylinositol-mediated signaling"/>
    <property type="evidence" value="ECO:0007669"/>
    <property type="project" value="TreeGrafter"/>
</dbReference>
<dbReference type="PROSITE" id="PS50290">
    <property type="entry name" value="PI3_4_KINASE_3"/>
    <property type="match status" value="1"/>
</dbReference>
<evidence type="ECO:0000256" key="4">
    <source>
        <dbReference type="ARBA" id="ARBA00022777"/>
    </source>
</evidence>
<dbReference type="InterPro" id="IPR000403">
    <property type="entry name" value="PI3/4_kinase_cat_dom"/>
</dbReference>
<keyword evidence="10" id="KW-1185">Reference proteome</keyword>
<dbReference type="PROSITE" id="PS00915">
    <property type="entry name" value="PI3_4_KINASE_1"/>
    <property type="match status" value="1"/>
</dbReference>
<evidence type="ECO:0000256" key="1">
    <source>
        <dbReference type="ARBA" id="ARBA00006209"/>
    </source>
</evidence>
<comment type="similarity">
    <text evidence="1">Belongs to the PI3/PI4-kinase family. Type III PI4K subfamily.</text>
</comment>
<keyword evidence="6" id="KW-0812">Transmembrane</keyword>
<keyword evidence="6" id="KW-1133">Transmembrane helix</keyword>
<dbReference type="EC" id="2.7.1.67" evidence="2"/>
<feature type="domain" description="PIK helical" evidence="8">
    <location>
        <begin position="1021"/>
        <end position="1211"/>
    </location>
</feature>
<feature type="transmembrane region" description="Helical" evidence="6">
    <location>
        <begin position="21"/>
        <end position="40"/>
    </location>
</feature>
<accession>A0A183ICJ1</accession>
<gene>
    <name evidence="9" type="ORF">SBAD_LOCUS1335</name>
</gene>
<dbReference type="FunFam" id="3.30.1010.10:FF:000009">
    <property type="entry name" value="Phosphatidylinositol 4-kinase, catalytic, alpha"/>
    <property type="match status" value="1"/>
</dbReference>
<dbReference type="CDD" id="cd05167">
    <property type="entry name" value="PI4Kc_III_alpha"/>
    <property type="match status" value="1"/>
</dbReference>
<dbReference type="SUPFAM" id="SSF56112">
    <property type="entry name" value="Protein kinase-like (PK-like)"/>
    <property type="match status" value="1"/>
</dbReference>
<evidence type="ECO:0000313" key="11">
    <source>
        <dbReference type="WBParaSite" id="SBAD_0000139201-mRNA-1"/>
    </source>
</evidence>
<dbReference type="Gene3D" id="1.25.40.70">
    <property type="entry name" value="Phosphatidylinositol 3-kinase, accessory domain (PIK)"/>
    <property type="match status" value="1"/>
</dbReference>
<dbReference type="GO" id="GO:0046854">
    <property type="term" value="P:phosphatidylinositol phosphate biosynthetic process"/>
    <property type="evidence" value="ECO:0007669"/>
    <property type="project" value="InterPro"/>
</dbReference>
<dbReference type="FunFam" id="1.10.1070.11:FF:000005">
    <property type="entry name" value="Phosphatidylinositol 4-kinase, catalytic, alpha"/>
    <property type="match status" value="1"/>
</dbReference>
<dbReference type="Pfam" id="PF00613">
    <property type="entry name" value="PI3Ka"/>
    <property type="match status" value="1"/>
</dbReference>
<protein>
    <recommendedName>
        <fullName evidence="2">1-phosphatidylinositol 4-kinase</fullName>
        <ecNumber evidence="2">2.7.1.67</ecNumber>
    </recommendedName>
</protein>
<organism evidence="11">
    <name type="scientific">Soboliphyme baturini</name>
    <dbReference type="NCBI Taxonomy" id="241478"/>
    <lineage>
        <taxon>Eukaryota</taxon>
        <taxon>Metazoa</taxon>
        <taxon>Ecdysozoa</taxon>
        <taxon>Nematoda</taxon>
        <taxon>Enoplea</taxon>
        <taxon>Dorylaimia</taxon>
        <taxon>Dioctophymatida</taxon>
        <taxon>Dioctophymatoidea</taxon>
        <taxon>Soboliphymatidae</taxon>
        <taxon>Soboliphyme</taxon>
    </lineage>
</organism>
<evidence type="ECO:0000256" key="2">
    <source>
        <dbReference type="ARBA" id="ARBA00012169"/>
    </source>
</evidence>
<proteinExistence type="inferred from homology"/>
<dbReference type="EMBL" id="UZAM01006793">
    <property type="protein sequence ID" value="VDO94030.1"/>
    <property type="molecule type" value="Genomic_DNA"/>
</dbReference>
<reference evidence="11" key="1">
    <citation type="submission" date="2016-06" db="UniProtKB">
        <authorList>
            <consortium name="WormBaseParasite"/>
        </authorList>
    </citation>
    <scope>IDENTIFICATION</scope>
</reference>
<dbReference type="WBParaSite" id="SBAD_0000139201-mRNA-1">
    <property type="protein sequence ID" value="SBAD_0000139201-mRNA-1"/>
    <property type="gene ID" value="SBAD_0000139201"/>
</dbReference>
<feature type="domain" description="PI3K/PI4K catalytic" evidence="7">
    <location>
        <begin position="1310"/>
        <end position="1578"/>
    </location>
</feature>
<dbReference type="Pfam" id="PF19274">
    <property type="entry name" value="PI4K_N"/>
    <property type="match status" value="3"/>
</dbReference>
<dbReference type="GO" id="GO:0004430">
    <property type="term" value="F:1-phosphatidylinositol 4-kinase activity"/>
    <property type="evidence" value="ECO:0007669"/>
    <property type="project" value="UniProtKB-EC"/>
</dbReference>
<evidence type="ECO:0000259" key="7">
    <source>
        <dbReference type="PROSITE" id="PS50290"/>
    </source>
</evidence>
<dbReference type="Gene3D" id="3.30.1010.10">
    <property type="entry name" value="Phosphatidylinositol 3-kinase Catalytic Subunit, Chain A, domain 4"/>
    <property type="match status" value="1"/>
</dbReference>
<name>A0A183ICJ1_9BILA</name>
<dbReference type="Proteomes" id="UP000270296">
    <property type="component" value="Unassembled WGS sequence"/>
</dbReference>
<dbReference type="PANTHER" id="PTHR10048">
    <property type="entry name" value="PHOSPHATIDYLINOSITOL KINASE"/>
    <property type="match status" value="1"/>
</dbReference>
<dbReference type="Pfam" id="PF00454">
    <property type="entry name" value="PI3_PI4_kinase"/>
    <property type="match status" value="1"/>
</dbReference>
<dbReference type="GO" id="GO:0005886">
    <property type="term" value="C:plasma membrane"/>
    <property type="evidence" value="ECO:0007669"/>
    <property type="project" value="TreeGrafter"/>
</dbReference>
<dbReference type="InterPro" id="IPR001263">
    <property type="entry name" value="PI3K_accessory_dom"/>
</dbReference>
<evidence type="ECO:0000313" key="10">
    <source>
        <dbReference type="Proteomes" id="UP000270296"/>
    </source>
</evidence>
<dbReference type="SMART" id="SM00146">
    <property type="entry name" value="PI3Kc"/>
    <property type="match status" value="1"/>
</dbReference>
<dbReference type="GO" id="GO:0005737">
    <property type="term" value="C:cytoplasm"/>
    <property type="evidence" value="ECO:0007669"/>
    <property type="project" value="TreeGrafter"/>
</dbReference>
<dbReference type="InterPro" id="IPR011009">
    <property type="entry name" value="Kinase-like_dom_sf"/>
</dbReference>
<sequence>MWPKAHEARFVTRIWSRFRHSNIISQNTIAVLGGMGVWLFDMPLVSHAVLQIFQQKFAKPASPLDKYIIEQLSDMILAGCVICFGSYFAISYSFCLLILQTSIYTEVMRMFNMIALESCSTRYSAVDDSMNNAYRTVANLQHSISFPIIIYRERYLLVCAQRCDRIYASSNAGNLGVLLPVIANLLRRMDFVSNPKPRLQKLFRDFWLYCVVMGFDVEDSGLWPVEWYNAVCAVSVKSPLLTVQDNLRSAIKGFAIATDIVDPAHLQELRNNLLARLGHATEVIPFVNKMEFLQCVYLLSVLRLETLRVVHSKDPKAVHFIFDYLEEKSIRKDKYGMWTCMIVVTQTVIKEYLKVAKERERQPSNERELEEHAQFLLIKFNAVYPEIRRCADRCLSCMVDTFPYLLWNPRVLKVMLDILQQLYNFSNTDLDTESSKLKIDNTYELRLPDTREERQKVLADFSAKCQQILAEAMKWAPSTTRAHLKVYVNEMNAKDFSVSFMKQAGLALTIDSVLKIDKSNELQDDNICDSLDPSSYVSSISLQSYYLGEVRGMLSFFEENSMFLLTEKLLRDFDNCCKTGDEKKISISLWRMCSLFIIDNGVLLLLINQVNSVLLNTLCTAILKNFTTPTMKTSTACWQWLLAAKPNVQTEFFQDMCIAWKLSADLKLGVFCDDPEPLNPFAAKDLNHSIPKSPFVMPHKIWIKVLDYEISVLNGDSHTERFLIEHINTAKYCSYDLVEIFFISFSQTLSLKIGYSSSARLVDFAILPNSQMCPHTVVTNLFTHHIEALSVRFQLLTTILGLAQSTIFPDGTAKYILRKRVYSVALDYFTVPPQFPTQDNESLRRDISVLIQFWQALYNDKKYLSADRISPFVISCPFFPELKIPSRLNSKSQSSRASNLSSPSSLSSSKRSYLTYHSGTQYSNYWANTLTLASRQKHVSCQNVSEFAEDRQSFRLSQKSLIKECFKRRNLILALVCSEVERLCAWMNPQGSQENVLPFEDQLEKWKLKYFADVRTEAKILRESTRLAWEISPPLAVHIPVRFKNSDVARSELGHLVKSCPEAVLHIPEALQYLILASPLDSDAPELSYMLNWVPVSPPLALSFFSRDSVPHPISAQYAARILSEYPSEVLLQYIPQIVQALRNDTPCVLLCNYDISLYLQMDYVSELILTLAKKSQLLAHQFIWNMHTNMYLDEDGVQKDPVLFDKLAALILKIVNSLTGSAKDFYEREFSFFGEITSISREIKPYPKGPERKAACLQALSRVKMVSDCYLPSDPQSLVTDIDYGSATPLQSAAKAPFLVRFEVKHCSIAEIEDLGMSEKKQQNVEKKEEPVLEWQAAIFKVGDDVRQDMLALQIMELCKKIYESVELDVYFHPYQVVATAPGCGIIQCVPNSKSRDQLGRQTDFGLYEYFLTRYGDETTEAFQMARHNFVKSMAAYSVFTFLLQIKDRHNGNIMLDTEGHIIHIDFGFMFESSPGGNLGFEPDFKLSGEMVAIMGGKMEAPWFKLFMDLCVRAFLALRPYQESFLSLVTLMLDSGLPCFRGKTVQLLRERFAPQKSEKEAANYMLQVVKNCFLNVRSKMYDQIQYFQNEIPY</sequence>